<keyword evidence="7" id="KW-0496">Mitochondrion</keyword>
<dbReference type="GO" id="GO:1990575">
    <property type="term" value="P:mitochondrial L-ornithine transmembrane transport"/>
    <property type="evidence" value="ECO:0007669"/>
    <property type="project" value="TreeGrafter"/>
</dbReference>
<dbReference type="GO" id="GO:0031966">
    <property type="term" value="C:mitochondrial membrane"/>
    <property type="evidence" value="ECO:0007669"/>
    <property type="project" value="UniProtKB-SubCell"/>
</dbReference>
<dbReference type="Proteomes" id="UP000398389">
    <property type="component" value="Unassembled WGS sequence"/>
</dbReference>
<dbReference type="PANTHER" id="PTHR45624">
    <property type="entry name" value="MITOCHONDRIAL BASIC AMINO ACIDS TRANSPORTER-RELATED"/>
    <property type="match status" value="1"/>
</dbReference>
<comment type="subcellular location">
    <subcellularLocation>
        <location evidence="1">Mitochondrion membrane</location>
        <topology evidence="1">Multi-pass membrane protein</topology>
    </subcellularLocation>
</comment>
<dbReference type="GO" id="GO:0000064">
    <property type="term" value="F:L-ornithine transmembrane transporter activity"/>
    <property type="evidence" value="ECO:0007669"/>
    <property type="project" value="TreeGrafter"/>
</dbReference>
<dbReference type="OrthoDB" id="2139348at2759"/>
<evidence type="ECO:0000256" key="4">
    <source>
        <dbReference type="ARBA" id="ARBA00022692"/>
    </source>
</evidence>
<keyword evidence="13" id="KW-1185">Reference proteome</keyword>
<evidence type="ECO:0000256" key="2">
    <source>
        <dbReference type="ARBA" id="ARBA00006375"/>
    </source>
</evidence>
<sequence>MADFPVTSSLHKEERLNTTAPLSTPFDPAVVAEIAKQNKNPLLENLVDVLCGSVAGSAGKIIEHPFDTVKVRLQSQPDSFPPQFKGPVDCIRQTFQNEGFMGFYRGMASPIIGAALENASLFLTYNAAQKFIRKHWYPETLALNEENKQPLPLHILLLCGSFSGCVTSFILTPIELIKCRMQIQMLYSSAPASNTSSPPGSRIVSSRKIHTNTFTPSAKVQGPIDLILDVYRKEGVAGFWRGQTGTLLREAGGSAAWFGAYEYVNQAFRKFYKRDKNTTVENMIAGACSGVMFNLSLFPADTIKSRMQTEAMINKPGTPQMGFFEMGKRIYKVGGIRALYRGCGITISRAAPSSAIIFVTYEKLKDVVHGFL</sequence>
<feature type="repeat" description="Solcar" evidence="9">
    <location>
        <begin position="151"/>
        <end position="267"/>
    </location>
</feature>
<feature type="repeat" description="Solcar" evidence="9">
    <location>
        <begin position="277"/>
        <end position="367"/>
    </location>
</feature>
<evidence type="ECO:0000256" key="10">
    <source>
        <dbReference type="RuleBase" id="RU000488"/>
    </source>
</evidence>
<keyword evidence="5" id="KW-0677">Repeat</keyword>
<dbReference type="PROSITE" id="PS50920">
    <property type="entry name" value="SOLCAR"/>
    <property type="match status" value="3"/>
</dbReference>
<keyword evidence="6" id="KW-1133">Transmembrane helix</keyword>
<dbReference type="RefSeq" id="XP_031856163.1">
    <property type="nucleotide sequence ID" value="XM_032000272.1"/>
</dbReference>
<dbReference type="Gene3D" id="1.50.40.10">
    <property type="entry name" value="Mitochondrial carrier domain"/>
    <property type="match status" value="2"/>
</dbReference>
<reference evidence="12 13" key="1">
    <citation type="submission" date="2019-09" db="EMBL/GenBank/DDBJ databases">
        <authorList>
            <person name="Brejova B."/>
        </authorList>
    </citation>
    <scope>NUCLEOTIDE SEQUENCE [LARGE SCALE GENOMIC DNA]</scope>
</reference>
<dbReference type="InterPro" id="IPR023395">
    <property type="entry name" value="MCP_dom_sf"/>
</dbReference>
<comment type="similarity">
    <text evidence="2 10">Belongs to the mitochondrial carrier (TC 2.A.29) family.</text>
</comment>
<gene>
    <name evidence="12" type="ORF">SAPINGB_P005558</name>
</gene>
<evidence type="ECO:0000256" key="3">
    <source>
        <dbReference type="ARBA" id="ARBA00022448"/>
    </source>
</evidence>
<evidence type="ECO:0000313" key="13">
    <source>
        <dbReference type="Proteomes" id="UP000398389"/>
    </source>
</evidence>
<accession>A0A5E8C5L4</accession>
<proteinExistence type="inferred from homology"/>
<evidence type="ECO:0000256" key="6">
    <source>
        <dbReference type="ARBA" id="ARBA00022989"/>
    </source>
</evidence>
<feature type="region of interest" description="Disordered" evidence="11">
    <location>
        <begin position="1"/>
        <end position="21"/>
    </location>
</feature>
<keyword evidence="3 10" id="KW-0813">Transport</keyword>
<dbReference type="SUPFAM" id="SSF103506">
    <property type="entry name" value="Mitochondrial carrier"/>
    <property type="match status" value="1"/>
</dbReference>
<keyword evidence="8 9" id="KW-0472">Membrane</keyword>
<evidence type="ECO:0000313" key="12">
    <source>
        <dbReference type="EMBL" id="VVT57148.1"/>
    </source>
</evidence>
<dbReference type="Pfam" id="PF00153">
    <property type="entry name" value="Mito_carr"/>
    <property type="match status" value="3"/>
</dbReference>
<dbReference type="AlphaFoldDB" id="A0A5E8C5L4"/>
<name>A0A5E8C5L4_9ASCO</name>
<dbReference type="InterPro" id="IPR018108">
    <property type="entry name" value="MCP_transmembrane"/>
</dbReference>
<organism evidence="12 13">
    <name type="scientific">Magnusiomyces paraingens</name>
    <dbReference type="NCBI Taxonomy" id="2606893"/>
    <lineage>
        <taxon>Eukaryota</taxon>
        <taxon>Fungi</taxon>
        <taxon>Dikarya</taxon>
        <taxon>Ascomycota</taxon>
        <taxon>Saccharomycotina</taxon>
        <taxon>Dipodascomycetes</taxon>
        <taxon>Dipodascales</taxon>
        <taxon>Dipodascaceae</taxon>
        <taxon>Magnusiomyces</taxon>
    </lineage>
</organism>
<protein>
    <submittedName>
        <fullName evidence="12">Uncharacterized protein</fullName>
    </submittedName>
</protein>
<evidence type="ECO:0000256" key="8">
    <source>
        <dbReference type="ARBA" id="ARBA00023136"/>
    </source>
</evidence>
<evidence type="ECO:0000256" key="11">
    <source>
        <dbReference type="SAM" id="MobiDB-lite"/>
    </source>
</evidence>
<evidence type="ECO:0000256" key="1">
    <source>
        <dbReference type="ARBA" id="ARBA00004225"/>
    </source>
</evidence>
<dbReference type="PANTHER" id="PTHR45624:SF31">
    <property type="entry name" value="MITOCHONDRIAL ORNITHINE TRANSPORTER 1"/>
    <property type="match status" value="1"/>
</dbReference>
<evidence type="ECO:0000256" key="7">
    <source>
        <dbReference type="ARBA" id="ARBA00023128"/>
    </source>
</evidence>
<keyword evidence="4 9" id="KW-0812">Transmembrane</keyword>
<dbReference type="FunFam" id="1.50.40.10:FF:000109">
    <property type="entry name" value="Ornithine carrier protein AmcA/Ort1"/>
    <property type="match status" value="1"/>
</dbReference>
<feature type="repeat" description="Solcar" evidence="9">
    <location>
        <begin position="43"/>
        <end position="131"/>
    </location>
</feature>
<dbReference type="InterPro" id="IPR050567">
    <property type="entry name" value="Mitochondrial_Carrier"/>
</dbReference>
<evidence type="ECO:0000256" key="9">
    <source>
        <dbReference type="PROSITE-ProRule" id="PRU00282"/>
    </source>
</evidence>
<dbReference type="GeneID" id="43584372"/>
<dbReference type="EMBL" id="CABVLU010000004">
    <property type="protein sequence ID" value="VVT57148.1"/>
    <property type="molecule type" value="Genomic_DNA"/>
</dbReference>
<evidence type="ECO:0000256" key="5">
    <source>
        <dbReference type="ARBA" id="ARBA00022737"/>
    </source>
</evidence>